<accession>A0A9P8BUF3</accession>
<dbReference type="Proteomes" id="UP000707451">
    <property type="component" value="Unassembled WGS sequence"/>
</dbReference>
<gene>
    <name evidence="9" type="primary">FPR4_2</name>
    <name evidence="9" type="ORF">KI688_011658</name>
</gene>
<dbReference type="InterPro" id="IPR041232">
    <property type="entry name" value="NPL"/>
</dbReference>
<comment type="similarity">
    <text evidence="2">Belongs to the FKBP-type PPIase family. FKBP3/4 subfamily.</text>
</comment>
<dbReference type="Pfam" id="PF00254">
    <property type="entry name" value="FKBP_C"/>
    <property type="match status" value="1"/>
</dbReference>
<dbReference type="Gene3D" id="3.10.50.40">
    <property type="match status" value="1"/>
</dbReference>
<dbReference type="InterPro" id="IPR023566">
    <property type="entry name" value="PPIase_Fpr3/Fpr4-like"/>
</dbReference>
<dbReference type="GO" id="GO:0005730">
    <property type="term" value="C:nucleolus"/>
    <property type="evidence" value="ECO:0007669"/>
    <property type="project" value="TreeGrafter"/>
</dbReference>
<evidence type="ECO:0000313" key="10">
    <source>
        <dbReference type="Proteomes" id="UP000707451"/>
    </source>
</evidence>
<evidence type="ECO:0000256" key="7">
    <source>
        <dbReference type="SAM" id="MobiDB-lite"/>
    </source>
</evidence>
<feature type="compositionally biased region" description="Acidic residues" evidence="7">
    <location>
        <begin position="179"/>
        <end position="225"/>
    </location>
</feature>
<evidence type="ECO:0000256" key="3">
    <source>
        <dbReference type="ARBA" id="ARBA00023110"/>
    </source>
</evidence>
<dbReference type="FunFam" id="3.10.50.40:FF:000006">
    <property type="entry name" value="Peptidyl-prolyl cis-trans isomerase"/>
    <property type="match status" value="1"/>
</dbReference>
<evidence type="ECO:0000259" key="8">
    <source>
        <dbReference type="PROSITE" id="PS50059"/>
    </source>
</evidence>
<keyword evidence="10" id="KW-1185">Reference proteome</keyword>
<evidence type="ECO:0000256" key="5">
    <source>
        <dbReference type="PIRNR" id="PIRNR001473"/>
    </source>
</evidence>
<feature type="compositionally biased region" description="Acidic residues" evidence="7">
    <location>
        <begin position="95"/>
        <end position="120"/>
    </location>
</feature>
<organism evidence="9 10">
    <name type="scientific">Linnemannia hyalina</name>
    <dbReference type="NCBI Taxonomy" id="64524"/>
    <lineage>
        <taxon>Eukaryota</taxon>
        <taxon>Fungi</taxon>
        <taxon>Fungi incertae sedis</taxon>
        <taxon>Mucoromycota</taxon>
        <taxon>Mortierellomycotina</taxon>
        <taxon>Mortierellomycetes</taxon>
        <taxon>Mortierellales</taxon>
        <taxon>Mortierellaceae</taxon>
        <taxon>Linnemannia</taxon>
    </lineage>
</organism>
<evidence type="ECO:0000256" key="4">
    <source>
        <dbReference type="ARBA" id="ARBA00023235"/>
    </source>
</evidence>
<reference evidence="9" key="1">
    <citation type="submission" date="2021-06" db="EMBL/GenBank/DDBJ databases">
        <title>Genome Sequence of Mortierella hyaline Strain SCG-10, a Cold-Adapted, Nitrate-Reducing Fungus Isolated from Soil in Minnesota, USA.</title>
        <authorList>
            <person name="Aldossari N."/>
        </authorList>
    </citation>
    <scope>NUCLEOTIDE SEQUENCE</scope>
    <source>
        <strain evidence="9">SCG-10</strain>
    </source>
</reference>
<name>A0A9P8BUF3_9FUNG</name>
<dbReference type="PANTHER" id="PTHR43811:SF19">
    <property type="entry name" value="39 KDA FK506-BINDING NUCLEAR PROTEIN"/>
    <property type="match status" value="1"/>
</dbReference>
<dbReference type="GO" id="GO:0000785">
    <property type="term" value="C:chromatin"/>
    <property type="evidence" value="ECO:0007669"/>
    <property type="project" value="TreeGrafter"/>
</dbReference>
<dbReference type="EC" id="5.2.1.8" evidence="5"/>
<comment type="catalytic activity">
    <reaction evidence="1 5 6">
        <text>[protein]-peptidylproline (omega=180) = [protein]-peptidylproline (omega=0)</text>
        <dbReference type="Rhea" id="RHEA:16237"/>
        <dbReference type="Rhea" id="RHEA-COMP:10747"/>
        <dbReference type="Rhea" id="RHEA-COMP:10748"/>
        <dbReference type="ChEBI" id="CHEBI:83833"/>
        <dbReference type="ChEBI" id="CHEBI:83834"/>
        <dbReference type="EC" id="5.2.1.8"/>
    </reaction>
</comment>
<evidence type="ECO:0000256" key="2">
    <source>
        <dbReference type="ARBA" id="ARBA00007838"/>
    </source>
</evidence>
<dbReference type="PROSITE" id="PS50059">
    <property type="entry name" value="FKBP_PPIASE"/>
    <property type="match status" value="1"/>
</dbReference>
<feature type="domain" description="PPIase FKBP-type" evidence="8">
    <location>
        <begin position="292"/>
        <end position="379"/>
    </location>
</feature>
<keyword evidence="4 5" id="KW-0413">Isomerase</keyword>
<comment type="caution">
    <text evidence="9">The sequence shown here is derived from an EMBL/GenBank/DDBJ whole genome shotgun (WGS) entry which is preliminary data.</text>
</comment>
<evidence type="ECO:0000256" key="6">
    <source>
        <dbReference type="PROSITE-ProRule" id="PRU00277"/>
    </source>
</evidence>
<evidence type="ECO:0000313" key="9">
    <source>
        <dbReference type="EMBL" id="KAG9068066.1"/>
    </source>
</evidence>
<feature type="compositionally biased region" description="Basic and acidic residues" evidence="7">
    <location>
        <begin position="240"/>
        <end position="265"/>
    </location>
</feature>
<protein>
    <recommendedName>
        <fullName evidence="5">FK506-binding protein</fullName>
        <ecNumber evidence="5">5.2.1.8</ecNumber>
    </recommendedName>
</protein>
<evidence type="ECO:0000256" key="1">
    <source>
        <dbReference type="ARBA" id="ARBA00000971"/>
    </source>
</evidence>
<dbReference type="InterPro" id="IPR046357">
    <property type="entry name" value="PPIase_dom_sf"/>
</dbReference>
<keyword evidence="3 5" id="KW-0697">Rotamase</keyword>
<sequence length="379" mass="41258">MAVLAVEKLIHQSTFDESHLVASAALDEETKPGRTSLRVSVNNKSQVLCSLIPGSVDQQKLDLAFAEGEEITFSVTGDNVVHLSGNYLPDTGAQDGDEDEDDYDEEDDDMYGGYDEDDDGNIVISQGTKRLADLIGDEDEDEDSEDDPDFTGEDDEEDEDDSDDDDDEGSSNPYAAQAEGDEDVSEEEDDDEDDEEEIDGDDDEDEDGGDDDDEDDSEDDEDEEPEPVKKEAAPASKKQKVSEEKAIPIKPKKEATPAKAKEEPKKAHKKTLPNGLVIEDTKAGEGARAKSGKKIGMRYIGRLENGKVFDKNTSGKPFSFKLGAGEVIKGWDFGIQGMQLNGERRLTIPPALAYGAQGAPPDIPRNATLVFEVKLVSLK</sequence>
<dbReference type="Pfam" id="PF17800">
    <property type="entry name" value="NPL"/>
    <property type="match status" value="1"/>
</dbReference>
<dbReference type="AlphaFoldDB" id="A0A9P8BUF3"/>
<proteinExistence type="inferred from homology"/>
<dbReference type="Gene3D" id="2.60.120.340">
    <property type="entry name" value="Nucleoplasmin core domain"/>
    <property type="match status" value="1"/>
</dbReference>
<dbReference type="OrthoDB" id="1902587at2759"/>
<dbReference type="SUPFAM" id="SSF54534">
    <property type="entry name" value="FKBP-like"/>
    <property type="match status" value="1"/>
</dbReference>
<feature type="region of interest" description="Disordered" evidence="7">
    <location>
        <begin position="86"/>
        <end position="272"/>
    </location>
</feature>
<dbReference type="GO" id="GO:0003755">
    <property type="term" value="F:peptidyl-prolyl cis-trans isomerase activity"/>
    <property type="evidence" value="ECO:0007669"/>
    <property type="project" value="UniProtKB-KW"/>
</dbReference>
<dbReference type="PANTHER" id="PTHR43811">
    <property type="entry name" value="FKBP-TYPE PEPTIDYL-PROLYL CIS-TRANS ISOMERASE FKPA"/>
    <property type="match status" value="1"/>
</dbReference>
<feature type="compositionally biased region" description="Acidic residues" evidence="7">
    <location>
        <begin position="135"/>
        <end position="169"/>
    </location>
</feature>
<dbReference type="PIRSF" id="PIRSF001473">
    <property type="entry name" value="FK506-bp_FPR3"/>
    <property type="match status" value="1"/>
</dbReference>
<dbReference type="InterPro" id="IPR001179">
    <property type="entry name" value="PPIase_FKBP_dom"/>
</dbReference>
<dbReference type="EMBL" id="JAHRHY010000007">
    <property type="protein sequence ID" value="KAG9068066.1"/>
    <property type="molecule type" value="Genomic_DNA"/>
</dbReference>